<dbReference type="InterPro" id="IPR016176">
    <property type="entry name" value="Cbl-dep_enz_cat"/>
</dbReference>
<gene>
    <name evidence="2" type="ORF">APR42_04775</name>
</gene>
<protein>
    <submittedName>
        <fullName evidence="2">Methylmalonyl-CoA mutase</fullName>
    </submittedName>
</protein>
<accession>A0A0Q9Z8I5</accession>
<evidence type="ECO:0000313" key="2">
    <source>
        <dbReference type="EMBL" id="KRG29253.1"/>
    </source>
</evidence>
<dbReference type="OrthoDB" id="9762378at2"/>
<feature type="domain" description="Methylmalonyl-CoA mutase alpha/beta chain catalytic" evidence="1">
    <location>
        <begin position="145"/>
        <end position="425"/>
    </location>
</feature>
<dbReference type="STRING" id="270918.APR42_04775"/>
<reference evidence="2" key="1">
    <citation type="submission" date="2015-10" db="EMBL/GenBank/DDBJ databases">
        <title>Draft genome sequence of Salegentibacter mishustinae KCTC 12263.</title>
        <authorList>
            <person name="Lin W."/>
            <person name="Zheng Q."/>
        </authorList>
    </citation>
    <scope>NUCLEOTIDE SEQUENCE [LARGE SCALE GENOMIC DNA]</scope>
    <source>
        <strain evidence="2">KCTC 12263</strain>
    </source>
</reference>
<keyword evidence="3" id="KW-1185">Reference proteome</keyword>
<dbReference type="GO" id="GO:0016866">
    <property type="term" value="F:intramolecular transferase activity"/>
    <property type="evidence" value="ECO:0007669"/>
    <property type="project" value="InterPro"/>
</dbReference>
<proteinExistence type="predicted"/>
<dbReference type="GO" id="GO:0031419">
    <property type="term" value="F:cobalamin binding"/>
    <property type="evidence" value="ECO:0007669"/>
    <property type="project" value="InterPro"/>
</dbReference>
<organism evidence="2 3">
    <name type="scientific">Salegentibacter mishustinae</name>
    <dbReference type="NCBI Taxonomy" id="270918"/>
    <lineage>
        <taxon>Bacteria</taxon>
        <taxon>Pseudomonadati</taxon>
        <taxon>Bacteroidota</taxon>
        <taxon>Flavobacteriia</taxon>
        <taxon>Flavobacteriales</taxon>
        <taxon>Flavobacteriaceae</taxon>
        <taxon>Salegentibacter</taxon>
    </lineage>
</organism>
<dbReference type="EMBL" id="LKTP01000012">
    <property type="protein sequence ID" value="KRG29253.1"/>
    <property type="molecule type" value="Genomic_DNA"/>
</dbReference>
<dbReference type="PANTHER" id="PTHR48101">
    <property type="entry name" value="METHYLMALONYL-COA MUTASE, MITOCHONDRIAL-RELATED"/>
    <property type="match status" value="1"/>
</dbReference>
<evidence type="ECO:0000259" key="1">
    <source>
        <dbReference type="Pfam" id="PF01642"/>
    </source>
</evidence>
<evidence type="ECO:0000313" key="3">
    <source>
        <dbReference type="Proteomes" id="UP000051643"/>
    </source>
</evidence>
<dbReference type="Pfam" id="PF01642">
    <property type="entry name" value="MM_CoA_mutase"/>
    <property type="match status" value="1"/>
</dbReference>
<dbReference type="CDD" id="cd03677">
    <property type="entry name" value="MM_CoA_mutase_beta"/>
    <property type="match status" value="1"/>
</dbReference>
<dbReference type="InterPro" id="IPR006099">
    <property type="entry name" value="MeMalonylCoA_mutase_a/b_cat"/>
</dbReference>
<comment type="caution">
    <text evidence="2">The sequence shown here is derived from an EMBL/GenBank/DDBJ whole genome shotgun (WGS) entry which is preliminary data.</text>
</comment>
<dbReference type="AlphaFoldDB" id="A0A0Q9Z8I5"/>
<dbReference type="Proteomes" id="UP000051643">
    <property type="component" value="Unassembled WGS sequence"/>
</dbReference>
<dbReference type="PANTHER" id="PTHR48101:SF1">
    <property type="entry name" value="METHYLMALONYL-COA MUTASE, LARGE SUBUNIT"/>
    <property type="match status" value="1"/>
</dbReference>
<name>A0A0Q9Z8I5_9FLAO</name>
<sequence length="460" mass="53492">MKESLFQEFDEVSAKEWKQKIQFDLKGADYNEKLVYKSLDGVNIKPFYNAEDIQDSIKTPSPKNWNICERLYVVSAEKSNKRANEILKKGTESLWFIIPNEEISIENLLKGIALDKTIIYLSFSFFSEDYFKRLRELLKGKKHQIFLQFDIIGNLARSGNWFHNLQKDHEILESIFTNSKNFKSVISIDTTLYQNAGANIPQQLAYALAHVNEYLNHFQENPNFEKFQPQFLIASGPNYFFEIAKIKALRWLYATLASEYNIPETCHILAQPTKRNKTLYDFNVNLLRTTTESLSAVLGGADTVYNMPYDAIYHKNNEFGDRIARNQLLVMKHEAYLDKVANAAEGAYYIESLTKQFAEMALDIFKEIEKGGGFLKQLKEGAIQRKIKESAKKEQEQFDTGELVLIGTNKFENPQDKMKDELELYPFLKQNPRKTLIEPILERRLSEQMEQERINQEKAD</sequence>
<dbReference type="SUPFAM" id="SSF51703">
    <property type="entry name" value="Cobalamin (vitamin B12)-dependent enzymes"/>
    <property type="match status" value="1"/>
</dbReference>
<dbReference type="Gene3D" id="3.20.20.240">
    <property type="entry name" value="Methylmalonyl-CoA mutase"/>
    <property type="match status" value="1"/>
</dbReference>
<dbReference type="RefSeq" id="WP_057481730.1">
    <property type="nucleotide sequence ID" value="NZ_BMWR01000003.1"/>
</dbReference>